<name>D8JWA7_HYPDA</name>
<keyword evidence="3" id="KW-1185">Reference proteome</keyword>
<dbReference type="STRING" id="582899.Hden_1208"/>
<dbReference type="RefSeq" id="WP_013215235.1">
    <property type="nucleotide sequence ID" value="NC_014313.1"/>
</dbReference>
<organism evidence="2 3">
    <name type="scientific">Hyphomicrobium denitrificans (strain ATCC 51888 / DSM 1869 / NCIMB 11706 / TK 0415)</name>
    <dbReference type="NCBI Taxonomy" id="582899"/>
    <lineage>
        <taxon>Bacteria</taxon>
        <taxon>Pseudomonadati</taxon>
        <taxon>Pseudomonadota</taxon>
        <taxon>Alphaproteobacteria</taxon>
        <taxon>Hyphomicrobiales</taxon>
        <taxon>Hyphomicrobiaceae</taxon>
        <taxon>Hyphomicrobium</taxon>
    </lineage>
</organism>
<protein>
    <submittedName>
        <fullName evidence="2">Uncharacterized protein</fullName>
    </submittedName>
</protein>
<feature type="transmembrane region" description="Helical" evidence="1">
    <location>
        <begin position="7"/>
        <end position="31"/>
    </location>
</feature>
<reference evidence="3" key="1">
    <citation type="journal article" date="2011" name="J. Bacteriol.">
        <title>Genome sequences of eight morphologically diverse alphaproteobacteria.</title>
        <authorList>
            <consortium name="US DOE Joint Genome Institute"/>
            <person name="Brown P.J."/>
            <person name="Kysela D.T."/>
            <person name="Buechlein A."/>
            <person name="Hemmerich C."/>
            <person name="Brun Y.V."/>
        </authorList>
    </citation>
    <scope>NUCLEOTIDE SEQUENCE [LARGE SCALE GENOMIC DNA]</scope>
    <source>
        <strain evidence="3">ATCC 51888 / DSM 1869 / NCIB 11706 / TK 0415</strain>
    </source>
</reference>
<proteinExistence type="predicted"/>
<evidence type="ECO:0000256" key="1">
    <source>
        <dbReference type="SAM" id="Phobius"/>
    </source>
</evidence>
<evidence type="ECO:0000313" key="3">
    <source>
        <dbReference type="Proteomes" id="UP000002033"/>
    </source>
</evidence>
<dbReference type="AlphaFoldDB" id="D8JWA7"/>
<dbReference type="EMBL" id="CP002083">
    <property type="protein sequence ID" value="ADJ23020.1"/>
    <property type="molecule type" value="Genomic_DNA"/>
</dbReference>
<gene>
    <name evidence="2" type="ordered locus">Hden_1208</name>
</gene>
<sequence length="50" mass="5518" precursor="true">MFKNRDLLRILVTHLAVLVAIVTGLGVVALLKGAQDQINASRYAERALER</sequence>
<dbReference type="KEGG" id="hdn:Hden_1208"/>
<keyword evidence="1" id="KW-1133">Transmembrane helix</keyword>
<dbReference type="HOGENOM" id="CLU_3118678_0_0_5"/>
<keyword evidence="1" id="KW-0812">Transmembrane</keyword>
<dbReference type="Proteomes" id="UP000002033">
    <property type="component" value="Chromosome"/>
</dbReference>
<evidence type="ECO:0000313" key="2">
    <source>
        <dbReference type="EMBL" id="ADJ23020.1"/>
    </source>
</evidence>
<accession>D8JWA7</accession>
<keyword evidence="1" id="KW-0472">Membrane</keyword>